<dbReference type="CDD" id="cd00798">
    <property type="entry name" value="INT_XerDC_C"/>
    <property type="match status" value="1"/>
</dbReference>
<dbReference type="EMBL" id="UINC01000924">
    <property type="protein sequence ID" value="SUZ63740.1"/>
    <property type="molecule type" value="Genomic_DNA"/>
</dbReference>
<keyword evidence="4" id="KW-0159">Chromosome partition</keyword>
<evidence type="ECO:0008006" key="12">
    <source>
        <dbReference type="Google" id="ProtNLM"/>
    </source>
</evidence>
<dbReference type="GO" id="GO:0015074">
    <property type="term" value="P:DNA integration"/>
    <property type="evidence" value="ECO:0007669"/>
    <property type="project" value="UniProtKB-KW"/>
</dbReference>
<dbReference type="PANTHER" id="PTHR30349">
    <property type="entry name" value="PHAGE INTEGRASE-RELATED"/>
    <property type="match status" value="1"/>
</dbReference>
<dbReference type="PANTHER" id="PTHR30349:SF81">
    <property type="entry name" value="TYROSINE RECOMBINASE XERC"/>
    <property type="match status" value="1"/>
</dbReference>
<dbReference type="Pfam" id="PF02899">
    <property type="entry name" value="Phage_int_SAM_1"/>
    <property type="match status" value="1"/>
</dbReference>
<dbReference type="GO" id="GO:0007059">
    <property type="term" value="P:chromosome segregation"/>
    <property type="evidence" value="ECO:0007669"/>
    <property type="project" value="UniProtKB-KW"/>
</dbReference>
<evidence type="ECO:0000259" key="9">
    <source>
        <dbReference type="PROSITE" id="PS51898"/>
    </source>
</evidence>
<comment type="subcellular location">
    <subcellularLocation>
        <location evidence="1">Cytoplasm</location>
    </subcellularLocation>
</comment>
<keyword evidence="8" id="KW-0131">Cell cycle</keyword>
<dbReference type="GO" id="GO:0006310">
    <property type="term" value="P:DNA recombination"/>
    <property type="evidence" value="ECO:0007669"/>
    <property type="project" value="UniProtKB-KW"/>
</dbReference>
<evidence type="ECO:0000256" key="5">
    <source>
        <dbReference type="ARBA" id="ARBA00022908"/>
    </source>
</evidence>
<dbReference type="GO" id="GO:0005737">
    <property type="term" value="C:cytoplasm"/>
    <property type="evidence" value="ECO:0007669"/>
    <property type="project" value="UniProtKB-SubCell"/>
</dbReference>
<organism evidence="11">
    <name type="scientific">marine metagenome</name>
    <dbReference type="NCBI Taxonomy" id="408172"/>
    <lineage>
        <taxon>unclassified sequences</taxon>
        <taxon>metagenomes</taxon>
        <taxon>ecological metagenomes</taxon>
    </lineage>
</organism>
<feature type="domain" description="Core-binding (CB)" evidence="10">
    <location>
        <begin position="4"/>
        <end position="95"/>
    </location>
</feature>
<keyword evidence="7" id="KW-0233">DNA recombination</keyword>
<reference evidence="11" key="1">
    <citation type="submission" date="2018-05" db="EMBL/GenBank/DDBJ databases">
        <authorList>
            <person name="Lanie J.A."/>
            <person name="Ng W.-L."/>
            <person name="Kazmierczak K.M."/>
            <person name="Andrzejewski T.M."/>
            <person name="Davidsen T.M."/>
            <person name="Wayne K.J."/>
            <person name="Tettelin H."/>
            <person name="Glass J.I."/>
            <person name="Rusch D."/>
            <person name="Podicherti R."/>
            <person name="Tsui H.-C.T."/>
            <person name="Winkler M.E."/>
        </authorList>
    </citation>
    <scope>NUCLEOTIDE SEQUENCE</scope>
</reference>
<dbReference type="GO" id="GO:0051301">
    <property type="term" value="P:cell division"/>
    <property type="evidence" value="ECO:0007669"/>
    <property type="project" value="UniProtKB-KW"/>
</dbReference>
<sequence length="308" mass="34834">MSEVTLRREVREFLAHLAMERQLSKNTVKAYQRDLGQLDLFLTEYLGRPNWTWSDSDVDRLALRGFLGWLDRMGLSKRTIARKLSAARSFFNFLHIEGSIDIDPTNAVRPPKAEKRLPGHLSAGDIRLVFEEAERNAEKNTLGAARELLILELLYGSGLRLGELHSLDLKSIDNSSRFVRVIGKGRKERIVPVTESALRALDRYEPRRREVRNHVEDALLVNARGGRLSRRSIQAAVSKCFEVAAGSRGLSSHALRHSFATHLLDAGADLLAVKELLGHVSLSTTQIYTHTTKERLQKVYRDAHPRSK</sequence>
<accession>A0A381P9X0</accession>
<keyword evidence="2" id="KW-0963">Cytoplasm</keyword>
<evidence type="ECO:0000256" key="3">
    <source>
        <dbReference type="ARBA" id="ARBA00022618"/>
    </source>
</evidence>
<gene>
    <name evidence="11" type="ORF">METZ01_LOCUS16594</name>
</gene>
<proteinExistence type="inferred from homology"/>
<dbReference type="NCBIfam" id="NF001399">
    <property type="entry name" value="PRK00283.1"/>
    <property type="match status" value="1"/>
</dbReference>
<dbReference type="InterPro" id="IPR004107">
    <property type="entry name" value="Integrase_SAM-like_N"/>
</dbReference>
<name>A0A381P9X0_9ZZZZ</name>
<keyword evidence="3" id="KW-0132">Cell division</keyword>
<dbReference type="PROSITE" id="PS51898">
    <property type="entry name" value="TYR_RECOMBINASE"/>
    <property type="match status" value="1"/>
</dbReference>
<dbReference type="InterPro" id="IPR023009">
    <property type="entry name" value="Tyrosine_recombinase_XerC/XerD"/>
</dbReference>
<dbReference type="Gene3D" id="1.10.150.130">
    <property type="match status" value="1"/>
</dbReference>
<evidence type="ECO:0000313" key="11">
    <source>
        <dbReference type="EMBL" id="SUZ63740.1"/>
    </source>
</evidence>
<dbReference type="HAMAP" id="MF_01808">
    <property type="entry name" value="Recomb_XerC_XerD"/>
    <property type="match status" value="1"/>
</dbReference>
<dbReference type="InterPro" id="IPR010998">
    <property type="entry name" value="Integrase_recombinase_N"/>
</dbReference>
<evidence type="ECO:0000256" key="1">
    <source>
        <dbReference type="ARBA" id="ARBA00004496"/>
    </source>
</evidence>
<evidence type="ECO:0000256" key="4">
    <source>
        <dbReference type="ARBA" id="ARBA00022829"/>
    </source>
</evidence>
<feature type="domain" description="Tyr recombinase" evidence="9">
    <location>
        <begin position="116"/>
        <end position="301"/>
    </location>
</feature>
<evidence type="ECO:0000256" key="6">
    <source>
        <dbReference type="ARBA" id="ARBA00023125"/>
    </source>
</evidence>
<dbReference type="InterPro" id="IPR050090">
    <property type="entry name" value="Tyrosine_recombinase_XerCD"/>
</dbReference>
<dbReference type="GO" id="GO:0003677">
    <property type="term" value="F:DNA binding"/>
    <property type="evidence" value="ECO:0007669"/>
    <property type="project" value="UniProtKB-KW"/>
</dbReference>
<protein>
    <recommendedName>
        <fullName evidence="12">Tyrosine recombinase XerD</fullName>
    </recommendedName>
</protein>
<dbReference type="AlphaFoldDB" id="A0A381P9X0"/>
<dbReference type="SUPFAM" id="SSF56349">
    <property type="entry name" value="DNA breaking-rejoining enzymes"/>
    <property type="match status" value="1"/>
</dbReference>
<evidence type="ECO:0000259" key="10">
    <source>
        <dbReference type="PROSITE" id="PS51900"/>
    </source>
</evidence>
<dbReference type="Gene3D" id="1.10.443.10">
    <property type="entry name" value="Intergrase catalytic core"/>
    <property type="match status" value="1"/>
</dbReference>
<evidence type="ECO:0000256" key="2">
    <source>
        <dbReference type="ARBA" id="ARBA00022490"/>
    </source>
</evidence>
<keyword evidence="5" id="KW-0229">DNA integration</keyword>
<evidence type="ECO:0000256" key="7">
    <source>
        <dbReference type="ARBA" id="ARBA00023172"/>
    </source>
</evidence>
<dbReference type="PROSITE" id="PS51900">
    <property type="entry name" value="CB"/>
    <property type="match status" value="1"/>
</dbReference>
<keyword evidence="6" id="KW-0238">DNA-binding</keyword>
<dbReference type="InterPro" id="IPR044068">
    <property type="entry name" value="CB"/>
</dbReference>
<dbReference type="InterPro" id="IPR013762">
    <property type="entry name" value="Integrase-like_cat_sf"/>
</dbReference>
<dbReference type="InterPro" id="IPR011010">
    <property type="entry name" value="DNA_brk_join_enz"/>
</dbReference>
<dbReference type="Pfam" id="PF00589">
    <property type="entry name" value="Phage_integrase"/>
    <property type="match status" value="1"/>
</dbReference>
<evidence type="ECO:0000256" key="8">
    <source>
        <dbReference type="ARBA" id="ARBA00023306"/>
    </source>
</evidence>
<dbReference type="InterPro" id="IPR002104">
    <property type="entry name" value="Integrase_catalytic"/>
</dbReference>